<accession>A0A3M2HMA9</accession>
<dbReference type="PANTHER" id="PTHR34351:SF1">
    <property type="entry name" value="SLR1927 PROTEIN"/>
    <property type="match status" value="1"/>
</dbReference>
<proteinExistence type="predicted"/>
<dbReference type="EMBL" id="RFLY01000013">
    <property type="protein sequence ID" value="RMH90851.1"/>
    <property type="molecule type" value="Genomic_DNA"/>
</dbReference>
<name>A0A3M2HMA9_9GAMM</name>
<dbReference type="PANTHER" id="PTHR34351">
    <property type="entry name" value="SLR1927 PROTEIN-RELATED"/>
    <property type="match status" value="1"/>
</dbReference>
<reference evidence="3 4" key="1">
    <citation type="submission" date="2018-10" db="EMBL/GenBank/DDBJ databases">
        <title>Proposal of Lysobacter pythonis sp. nov. isolated from royal pythons (Python regius).</title>
        <authorList>
            <person name="Hans-Juergen B."/>
            <person name="Huptas C."/>
            <person name="Sandra B."/>
            <person name="Igor L."/>
            <person name="Joachim S."/>
            <person name="Siegfried S."/>
            <person name="Mareike W."/>
            <person name="Peter K."/>
        </authorList>
    </citation>
    <scope>NUCLEOTIDE SEQUENCE [LARGE SCALE GENOMIC DNA]</scope>
    <source>
        <strain evidence="3 4">4284/11</strain>
    </source>
</reference>
<dbReference type="AlphaFoldDB" id="A0A3M2HMA9"/>
<dbReference type="Pfam" id="PF01882">
    <property type="entry name" value="DUF58"/>
    <property type="match status" value="1"/>
</dbReference>
<feature type="transmembrane region" description="Helical" evidence="1">
    <location>
        <begin position="56"/>
        <end position="75"/>
    </location>
</feature>
<keyword evidence="1" id="KW-0472">Membrane</keyword>
<feature type="transmembrane region" description="Helical" evidence="1">
    <location>
        <begin position="32"/>
        <end position="50"/>
    </location>
</feature>
<evidence type="ECO:0000256" key="1">
    <source>
        <dbReference type="SAM" id="Phobius"/>
    </source>
</evidence>
<gene>
    <name evidence="3" type="ORF">EBB59_09515</name>
</gene>
<keyword evidence="1" id="KW-1133">Transmembrane helix</keyword>
<dbReference type="RefSeq" id="WP_122101927.1">
    <property type="nucleotide sequence ID" value="NZ_RFLY01000013.1"/>
</dbReference>
<sequence>MAAIARLARPRAGESLPVVLGRRRIYVLPTRFGLFFLLLIGTMCVGALNYNNNPALLLALLLAGAGIASLLAAHLQLSGLRAEAIAAEPVAAGEPMPLRLSFASRDERPRDGLQLAIGQSHAVFSLPAHGGGIAEIRLPTERRGWLEIERIEIATTRPLGLARAWAWLRPELLLLVYPTPETDGPPLPESMQDGEHRRPHFTGDDLHLLRNYQPGDALRSIAWKASARREQLMSRTWEASHGDDIELDWHAVRLPHEARIRRLAHWIDLADREGRRWRLALPLQAPLGPGSGPAHRHECLRALALMPEGADA</sequence>
<evidence type="ECO:0000313" key="3">
    <source>
        <dbReference type="EMBL" id="RMH90851.1"/>
    </source>
</evidence>
<organism evidence="3 4">
    <name type="scientific">Solilutibacter pythonis</name>
    <dbReference type="NCBI Taxonomy" id="2483112"/>
    <lineage>
        <taxon>Bacteria</taxon>
        <taxon>Pseudomonadati</taxon>
        <taxon>Pseudomonadota</taxon>
        <taxon>Gammaproteobacteria</taxon>
        <taxon>Lysobacterales</taxon>
        <taxon>Lysobacteraceae</taxon>
        <taxon>Solilutibacter</taxon>
    </lineage>
</organism>
<evidence type="ECO:0000313" key="4">
    <source>
        <dbReference type="Proteomes" id="UP000275012"/>
    </source>
</evidence>
<dbReference type="OrthoDB" id="5298497at2"/>
<comment type="caution">
    <text evidence="3">The sequence shown here is derived from an EMBL/GenBank/DDBJ whole genome shotgun (WGS) entry which is preliminary data.</text>
</comment>
<keyword evidence="1" id="KW-0812">Transmembrane</keyword>
<dbReference type="InterPro" id="IPR002881">
    <property type="entry name" value="DUF58"/>
</dbReference>
<feature type="domain" description="DUF58" evidence="2">
    <location>
        <begin position="210"/>
        <end position="240"/>
    </location>
</feature>
<keyword evidence="4" id="KW-1185">Reference proteome</keyword>
<protein>
    <submittedName>
        <fullName evidence="3">DUF58 domain-containing protein</fullName>
    </submittedName>
</protein>
<evidence type="ECO:0000259" key="2">
    <source>
        <dbReference type="Pfam" id="PF01882"/>
    </source>
</evidence>
<dbReference type="Proteomes" id="UP000275012">
    <property type="component" value="Unassembled WGS sequence"/>
</dbReference>